<feature type="region of interest" description="Disordered" evidence="1">
    <location>
        <begin position="134"/>
        <end position="153"/>
    </location>
</feature>
<evidence type="ECO:0000313" key="2">
    <source>
        <dbReference type="EMBL" id="BBH93046.1"/>
    </source>
</evidence>
<gene>
    <name evidence="2" type="ORF">KTA_12450</name>
</gene>
<organism evidence="2">
    <name type="scientific">Thermogemmatispora argillosa</name>
    <dbReference type="NCBI Taxonomy" id="2045280"/>
    <lineage>
        <taxon>Bacteria</taxon>
        <taxon>Bacillati</taxon>
        <taxon>Chloroflexota</taxon>
        <taxon>Ktedonobacteria</taxon>
        <taxon>Thermogemmatisporales</taxon>
        <taxon>Thermogemmatisporaceae</taxon>
        <taxon>Thermogemmatispora</taxon>
    </lineage>
</organism>
<name>A0A455SZQ1_9CHLR</name>
<dbReference type="EMBL" id="AP019377">
    <property type="protein sequence ID" value="BBH93046.1"/>
    <property type="molecule type" value="Genomic_DNA"/>
</dbReference>
<evidence type="ECO:0000256" key="1">
    <source>
        <dbReference type="SAM" id="MobiDB-lite"/>
    </source>
</evidence>
<dbReference type="Pfam" id="PF06923">
    <property type="entry name" value="GutM"/>
    <property type="match status" value="1"/>
</dbReference>
<accession>A0A455SZQ1</accession>
<dbReference type="InterPro" id="IPR009693">
    <property type="entry name" value="Glucitol_operon_activator"/>
</dbReference>
<protein>
    <submittedName>
        <fullName evidence="2">Glucitol operon activator</fullName>
    </submittedName>
</protein>
<dbReference type="AlphaFoldDB" id="A0A455SZQ1"/>
<reference evidence="2" key="1">
    <citation type="submission" date="2018-12" db="EMBL/GenBank/DDBJ databases">
        <title>Novel natural products biosynthetic potential of the class Ktedonobacteria.</title>
        <authorList>
            <person name="Zheng Y."/>
            <person name="Saitou A."/>
            <person name="Wang C.M."/>
            <person name="Toyoda A."/>
            <person name="Minakuchi Y."/>
            <person name="Sekiguchi Y."/>
            <person name="Ueda K."/>
            <person name="Takano H."/>
            <person name="Sakai Y."/>
            <person name="Yokota A."/>
            <person name="Yabe S."/>
        </authorList>
    </citation>
    <scope>NUCLEOTIDE SEQUENCE</scope>
    <source>
        <strain evidence="2">A3-2</strain>
    </source>
</reference>
<proteinExistence type="predicted"/>
<sequence length="153" mass="16819">MIEQVALAALVAWCLQLALAYWQARRFYRDVSRLRRLGRCATAMAGGRYRGRTYVVLVAHPERRTILAARHLSGFTVFARLRPLPQIEGRPLDELLSAERLSATGLAPRLVEAISTAASALQEMFQRQSVASTEEATGAGSVLPPRTSLQSLA</sequence>